<sequence>LIDFYCFYLVWYQWLSVVTRKDLEKIMIYIAFLFHLVWYKNSNFRGVSALQFRILEGKSCACASVLQNERIRLSPSWRM</sequence>
<evidence type="ECO:0000313" key="1">
    <source>
        <dbReference type="EMBL" id="ECB2702831.1"/>
    </source>
</evidence>
<accession>A0A5X9EUB2</accession>
<reference evidence="1" key="1">
    <citation type="submission" date="2019-02" db="EMBL/GenBank/DDBJ databases">
        <authorList>
            <consortium name="GenomeTrakr network: Whole genome sequencing for foodborne pathogen traceback"/>
        </authorList>
    </citation>
    <scope>NUCLEOTIDE SEQUENCE</scope>
    <source>
        <strain evidence="1">FSIS21923374</strain>
    </source>
</reference>
<proteinExistence type="predicted"/>
<name>A0A5X9EUB2_SALIN</name>
<organism evidence="1">
    <name type="scientific">Salmonella infantis</name>
    <dbReference type="NCBI Taxonomy" id="595"/>
    <lineage>
        <taxon>Bacteria</taxon>
        <taxon>Pseudomonadati</taxon>
        <taxon>Pseudomonadota</taxon>
        <taxon>Gammaproteobacteria</taxon>
        <taxon>Enterobacterales</taxon>
        <taxon>Enterobacteriaceae</taxon>
        <taxon>Salmonella</taxon>
    </lineage>
</organism>
<comment type="caution">
    <text evidence="1">The sequence shown here is derived from an EMBL/GenBank/DDBJ whole genome shotgun (WGS) entry which is preliminary data.</text>
</comment>
<dbReference type="EMBL" id="AAHXAP010000024">
    <property type="protein sequence ID" value="ECB2702831.1"/>
    <property type="molecule type" value="Genomic_DNA"/>
</dbReference>
<dbReference type="AlphaFoldDB" id="A0A5X9EUB2"/>
<protein>
    <submittedName>
        <fullName evidence="1">Uncharacterized protein</fullName>
    </submittedName>
</protein>
<gene>
    <name evidence="1" type="ORF">EVX96_15600</name>
</gene>
<feature type="non-terminal residue" evidence="1">
    <location>
        <position position="1"/>
    </location>
</feature>